<reference evidence="3" key="1">
    <citation type="submission" date="2018-09" db="EMBL/GenBank/DDBJ databases">
        <authorList>
            <person name="Livingstone P.G."/>
            <person name="Whitworth D.E."/>
        </authorList>
    </citation>
    <scope>NUCLEOTIDE SEQUENCE [LARGE SCALE GENOMIC DNA]</scope>
    <source>
        <strain evidence="3">CA054A</strain>
    </source>
</reference>
<dbReference type="Gene3D" id="3.40.930.10">
    <property type="entry name" value="Mannitol-specific EII, Chain A"/>
    <property type="match status" value="1"/>
</dbReference>
<dbReference type="GO" id="GO:0030295">
    <property type="term" value="F:protein kinase activator activity"/>
    <property type="evidence" value="ECO:0007669"/>
    <property type="project" value="TreeGrafter"/>
</dbReference>
<evidence type="ECO:0000313" key="2">
    <source>
        <dbReference type="EMBL" id="RKG74288.1"/>
    </source>
</evidence>
<dbReference type="InterPro" id="IPR002178">
    <property type="entry name" value="PTS_EIIA_type-2_dom"/>
</dbReference>
<dbReference type="CDD" id="cd00211">
    <property type="entry name" value="PTS_IIA_fru"/>
    <property type="match status" value="1"/>
</dbReference>
<dbReference type="OrthoDB" id="5382233at2"/>
<keyword evidence="2" id="KW-0762">Sugar transport</keyword>
<keyword evidence="3" id="KW-1185">Reference proteome</keyword>
<comment type="caution">
    <text evidence="2">The sequence shown here is derived from an EMBL/GenBank/DDBJ whole genome shotgun (WGS) entry which is preliminary data.</text>
</comment>
<dbReference type="InterPro" id="IPR016152">
    <property type="entry name" value="PTrfase/Anion_transptr"/>
</dbReference>
<dbReference type="Pfam" id="PF00359">
    <property type="entry name" value="PTS_EIIA_2"/>
    <property type="match status" value="1"/>
</dbReference>
<name>A0A3A8HUP9_9BACT</name>
<dbReference type="PANTHER" id="PTHR47738:SF1">
    <property type="entry name" value="NITROGEN REGULATORY PROTEIN"/>
    <property type="match status" value="1"/>
</dbReference>
<dbReference type="RefSeq" id="WP_120544959.1">
    <property type="nucleotide sequence ID" value="NZ_RAVZ01000375.1"/>
</dbReference>
<gene>
    <name evidence="2" type="ORF">D7V88_35100</name>
</gene>
<dbReference type="SUPFAM" id="SSF55804">
    <property type="entry name" value="Phoshotransferase/anion transport protein"/>
    <property type="match status" value="1"/>
</dbReference>
<dbReference type="Proteomes" id="UP000268094">
    <property type="component" value="Unassembled WGS sequence"/>
</dbReference>
<dbReference type="PANTHER" id="PTHR47738">
    <property type="entry name" value="PTS SYSTEM FRUCTOSE-LIKE EIIA COMPONENT-RELATED"/>
    <property type="match status" value="1"/>
</dbReference>
<keyword evidence="2" id="KW-0813">Transport</keyword>
<dbReference type="AlphaFoldDB" id="A0A3A8HUP9"/>
<dbReference type="PROSITE" id="PS51094">
    <property type="entry name" value="PTS_EIIA_TYPE_2"/>
    <property type="match status" value="1"/>
</dbReference>
<dbReference type="InterPro" id="IPR051541">
    <property type="entry name" value="PTS_SugarTrans_NitroReg"/>
</dbReference>
<organism evidence="2 3">
    <name type="scientific">Corallococcus terminator</name>
    <dbReference type="NCBI Taxonomy" id="2316733"/>
    <lineage>
        <taxon>Bacteria</taxon>
        <taxon>Pseudomonadati</taxon>
        <taxon>Myxococcota</taxon>
        <taxon>Myxococcia</taxon>
        <taxon>Myxococcales</taxon>
        <taxon>Cystobacterineae</taxon>
        <taxon>Myxococcaceae</taxon>
        <taxon>Corallococcus</taxon>
    </lineage>
</organism>
<evidence type="ECO:0000259" key="1">
    <source>
        <dbReference type="PROSITE" id="PS51094"/>
    </source>
</evidence>
<sequence>MRWMDFLAVEAIQPSLRARDSDSLLQELAGLLAPQAGVTAAVLAEHLRERERLGTTAMEGGVAIPHCRVEGVRRIVTCLGIHRGGLAFGEPEDGLVHLFVGMAAPPDTAGLHLNVLSRIAALLHDASLRGALLRTTTAEQAHTLLAQTEATLHPYPAPTTHRAILHR</sequence>
<evidence type="ECO:0000313" key="3">
    <source>
        <dbReference type="Proteomes" id="UP000268094"/>
    </source>
</evidence>
<proteinExistence type="predicted"/>
<dbReference type="EMBL" id="RAVZ01000375">
    <property type="protein sequence ID" value="RKG74288.1"/>
    <property type="molecule type" value="Genomic_DNA"/>
</dbReference>
<accession>A0A3A8HUP9</accession>
<protein>
    <submittedName>
        <fullName evidence="2">PTS sugar transporter subunit IIA</fullName>
    </submittedName>
</protein>
<feature type="domain" description="PTS EIIA type-2" evidence="1">
    <location>
        <begin position="5"/>
        <end position="148"/>
    </location>
</feature>